<name>A0A8J5JZ93_HOMAM</name>
<evidence type="ECO:0000256" key="5">
    <source>
        <dbReference type="ARBA" id="ARBA00022989"/>
    </source>
</evidence>
<accession>A0A8J5JZ93</accession>
<organism evidence="12 13">
    <name type="scientific">Homarus americanus</name>
    <name type="common">American lobster</name>
    <dbReference type="NCBI Taxonomy" id="6706"/>
    <lineage>
        <taxon>Eukaryota</taxon>
        <taxon>Metazoa</taxon>
        <taxon>Ecdysozoa</taxon>
        <taxon>Arthropoda</taxon>
        <taxon>Crustacea</taxon>
        <taxon>Multicrustacea</taxon>
        <taxon>Malacostraca</taxon>
        <taxon>Eumalacostraca</taxon>
        <taxon>Eucarida</taxon>
        <taxon>Decapoda</taxon>
        <taxon>Pleocyemata</taxon>
        <taxon>Astacidea</taxon>
        <taxon>Nephropoidea</taxon>
        <taxon>Nephropidae</taxon>
        <taxon>Homarus</taxon>
    </lineage>
</organism>
<reference evidence="12" key="1">
    <citation type="journal article" date="2021" name="Sci. Adv.">
        <title>The American lobster genome reveals insights on longevity, neural, and immune adaptations.</title>
        <authorList>
            <person name="Polinski J.M."/>
            <person name="Zimin A.V."/>
            <person name="Clark K.F."/>
            <person name="Kohn A.B."/>
            <person name="Sadowski N."/>
            <person name="Timp W."/>
            <person name="Ptitsyn A."/>
            <person name="Khanna P."/>
            <person name="Romanova D.Y."/>
            <person name="Williams P."/>
            <person name="Greenwood S.J."/>
            <person name="Moroz L.L."/>
            <person name="Walt D.R."/>
            <person name="Bodnar A.G."/>
        </authorList>
    </citation>
    <scope>NUCLEOTIDE SEQUENCE</scope>
    <source>
        <strain evidence="12">GMGI-L3</strain>
    </source>
</reference>
<dbReference type="PANTHER" id="PTHR42643:SF24">
    <property type="entry name" value="IONOTROPIC RECEPTOR 60A"/>
    <property type="match status" value="1"/>
</dbReference>
<dbReference type="Proteomes" id="UP000747542">
    <property type="component" value="Unassembled WGS sequence"/>
</dbReference>
<evidence type="ECO:0000256" key="9">
    <source>
        <dbReference type="SAM" id="Phobius"/>
    </source>
</evidence>
<keyword evidence="7 12" id="KW-0675">Receptor</keyword>
<evidence type="ECO:0000256" key="8">
    <source>
        <dbReference type="ARBA" id="ARBA00023180"/>
    </source>
</evidence>
<evidence type="ECO:0000256" key="2">
    <source>
        <dbReference type="ARBA" id="ARBA00008685"/>
    </source>
</evidence>
<feature type="signal peptide" evidence="10">
    <location>
        <begin position="1"/>
        <end position="19"/>
    </location>
</feature>
<keyword evidence="6 9" id="KW-0472">Membrane</keyword>
<dbReference type="AlphaFoldDB" id="A0A8J5JZ93"/>
<sequence>MWLLLAMVISISYTGNLVAYITVPGKPQRLATLKELAESSFTPSMVDYGNFVPAALRSSQDPVFSALGRRMELVPNYGYDLGFQQVREGTHAFLEGTEYFRYLVILYHMAATTYFMPETVYPVHVGWIYPKNTPWKHKFDPYLQAFVESGLCHYWKKLLVADFLREMNESLQNEPPEPPVRALSLQDLQGAFLIYGLSLLTALLLGLLELLCQP</sequence>
<proteinExistence type="inferred from homology"/>
<comment type="subcellular location">
    <subcellularLocation>
        <location evidence="1">Cell membrane</location>
        <topology evidence="1">Multi-pass membrane protein</topology>
    </subcellularLocation>
</comment>
<dbReference type="InterPro" id="IPR052192">
    <property type="entry name" value="Insect_Ionotropic_Sensory_Rcpt"/>
</dbReference>
<dbReference type="PANTHER" id="PTHR42643">
    <property type="entry name" value="IONOTROPIC RECEPTOR 20A-RELATED"/>
    <property type="match status" value="1"/>
</dbReference>
<evidence type="ECO:0000313" key="12">
    <source>
        <dbReference type="EMBL" id="KAG7163618.1"/>
    </source>
</evidence>
<evidence type="ECO:0000256" key="1">
    <source>
        <dbReference type="ARBA" id="ARBA00004651"/>
    </source>
</evidence>
<comment type="similarity">
    <text evidence="2">Belongs to the glutamate-gated ion channel (TC 1.A.10.1) family.</text>
</comment>
<dbReference type="EMBL" id="JAHLQT010026447">
    <property type="protein sequence ID" value="KAG7163618.1"/>
    <property type="molecule type" value="Genomic_DNA"/>
</dbReference>
<evidence type="ECO:0000256" key="10">
    <source>
        <dbReference type="SAM" id="SignalP"/>
    </source>
</evidence>
<evidence type="ECO:0000313" key="13">
    <source>
        <dbReference type="Proteomes" id="UP000747542"/>
    </source>
</evidence>
<evidence type="ECO:0000256" key="7">
    <source>
        <dbReference type="ARBA" id="ARBA00023170"/>
    </source>
</evidence>
<protein>
    <submittedName>
        <fullName evidence="12">Glutamate receptor ionotropic, delta-2-like 10</fullName>
    </submittedName>
</protein>
<dbReference type="GO" id="GO:0015276">
    <property type="term" value="F:ligand-gated monoatomic ion channel activity"/>
    <property type="evidence" value="ECO:0007669"/>
    <property type="project" value="InterPro"/>
</dbReference>
<dbReference type="SUPFAM" id="SSF53850">
    <property type="entry name" value="Periplasmic binding protein-like II"/>
    <property type="match status" value="1"/>
</dbReference>
<keyword evidence="10" id="KW-0732">Signal</keyword>
<evidence type="ECO:0000259" key="11">
    <source>
        <dbReference type="Pfam" id="PF00060"/>
    </source>
</evidence>
<dbReference type="GO" id="GO:0005886">
    <property type="term" value="C:plasma membrane"/>
    <property type="evidence" value="ECO:0007669"/>
    <property type="project" value="UniProtKB-SubCell"/>
</dbReference>
<dbReference type="InterPro" id="IPR001320">
    <property type="entry name" value="Iontro_rcpt_C"/>
</dbReference>
<dbReference type="Pfam" id="PF00060">
    <property type="entry name" value="Lig_chan"/>
    <property type="match status" value="1"/>
</dbReference>
<comment type="caution">
    <text evidence="12">The sequence shown here is derived from an EMBL/GenBank/DDBJ whole genome shotgun (WGS) entry which is preliminary data.</text>
</comment>
<keyword evidence="3" id="KW-1003">Cell membrane</keyword>
<keyword evidence="8" id="KW-0325">Glycoprotein</keyword>
<keyword evidence="5 9" id="KW-1133">Transmembrane helix</keyword>
<keyword evidence="4 9" id="KW-0812">Transmembrane</keyword>
<evidence type="ECO:0000256" key="4">
    <source>
        <dbReference type="ARBA" id="ARBA00022692"/>
    </source>
</evidence>
<evidence type="ECO:0000256" key="6">
    <source>
        <dbReference type="ARBA" id="ARBA00023136"/>
    </source>
</evidence>
<gene>
    <name evidence="12" type="primary">Grid2-L10</name>
    <name evidence="12" type="ORF">Hamer_G002835</name>
</gene>
<keyword evidence="13" id="KW-1185">Reference proteome</keyword>
<feature type="domain" description="Ionotropic glutamate receptor C-terminal" evidence="11">
    <location>
        <begin position="1"/>
        <end position="198"/>
    </location>
</feature>
<feature type="transmembrane region" description="Helical" evidence="9">
    <location>
        <begin position="192"/>
        <end position="212"/>
    </location>
</feature>
<dbReference type="GO" id="GO:0050906">
    <property type="term" value="P:detection of stimulus involved in sensory perception"/>
    <property type="evidence" value="ECO:0007669"/>
    <property type="project" value="UniProtKB-ARBA"/>
</dbReference>
<feature type="chain" id="PRO_5035296106" evidence="10">
    <location>
        <begin position="20"/>
        <end position="214"/>
    </location>
</feature>
<evidence type="ECO:0000256" key="3">
    <source>
        <dbReference type="ARBA" id="ARBA00022475"/>
    </source>
</evidence>
<feature type="non-terminal residue" evidence="12">
    <location>
        <position position="1"/>
    </location>
</feature>